<feature type="transmembrane region" description="Helical" evidence="5">
    <location>
        <begin position="321"/>
        <end position="341"/>
    </location>
</feature>
<dbReference type="GO" id="GO:0022857">
    <property type="term" value="F:transmembrane transporter activity"/>
    <property type="evidence" value="ECO:0007669"/>
    <property type="project" value="InterPro"/>
</dbReference>
<feature type="transmembrane region" description="Helical" evidence="5">
    <location>
        <begin position="224"/>
        <end position="244"/>
    </location>
</feature>
<feature type="transmembrane region" description="Helical" evidence="5">
    <location>
        <begin position="296"/>
        <end position="315"/>
    </location>
</feature>
<protein>
    <submittedName>
        <fullName evidence="7">MFS transporter</fullName>
    </submittedName>
</protein>
<keyword evidence="2 5" id="KW-1133">Transmembrane helix</keyword>
<dbReference type="PANTHER" id="PTHR43129">
    <property type="entry name" value="FOSMIDOMYCIN RESISTANCE PROTEIN"/>
    <property type="match status" value="1"/>
</dbReference>
<feature type="transmembrane region" description="Helical" evidence="5">
    <location>
        <begin position="382"/>
        <end position="401"/>
    </location>
</feature>
<dbReference type="PANTHER" id="PTHR43129:SF1">
    <property type="entry name" value="FOSMIDOMYCIN RESISTANCE PROTEIN"/>
    <property type="match status" value="1"/>
</dbReference>
<proteinExistence type="predicted"/>
<gene>
    <name evidence="7" type="ORF">FAZ97_25315</name>
</gene>
<organism evidence="7 8">
    <name type="scientific">Paraburkholderia acidiphila</name>
    <dbReference type="NCBI Taxonomy" id="2571747"/>
    <lineage>
        <taxon>Bacteria</taxon>
        <taxon>Pseudomonadati</taxon>
        <taxon>Pseudomonadota</taxon>
        <taxon>Betaproteobacteria</taxon>
        <taxon>Burkholderiales</taxon>
        <taxon>Burkholderiaceae</taxon>
        <taxon>Paraburkholderia</taxon>
    </lineage>
</organism>
<dbReference type="InterPro" id="IPR020846">
    <property type="entry name" value="MFS_dom"/>
</dbReference>
<feature type="region of interest" description="Disordered" evidence="4">
    <location>
        <begin position="1"/>
        <end position="20"/>
    </location>
</feature>
<dbReference type="InterPro" id="IPR036259">
    <property type="entry name" value="MFS_trans_sf"/>
</dbReference>
<dbReference type="PROSITE" id="PS50850">
    <property type="entry name" value="MFS"/>
    <property type="match status" value="1"/>
</dbReference>
<feature type="transmembrane region" description="Helical" evidence="5">
    <location>
        <begin position="353"/>
        <end position="376"/>
    </location>
</feature>
<dbReference type="SUPFAM" id="SSF103473">
    <property type="entry name" value="MFS general substrate transporter"/>
    <property type="match status" value="1"/>
</dbReference>
<evidence type="ECO:0000256" key="2">
    <source>
        <dbReference type="ARBA" id="ARBA00022989"/>
    </source>
</evidence>
<feature type="transmembrane region" description="Helical" evidence="5">
    <location>
        <begin position="59"/>
        <end position="81"/>
    </location>
</feature>
<evidence type="ECO:0000256" key="5">
    <source>
        <dbReference type="SAM" id="Phobius"/>
    </source>
</evidence>
<keyword evidence="1 5" id="KW-0812">Transmembrane</keyword>
<dbReference type="Gene3D" id="1.20.1250.20">
    <property type="entry name" value="MFS general substrate transporter like domains"/>
    <property type="match status" value="2"/>
</dbReference>
<evidence type="ECO:0000259" key="6">
    <source>
        <dbReference type="PROSITE" id="PS50850"/>
    </source>
</evidence>
<dbReference type="RefSeq" id="WP_158762408.1">
    <property type="nucleotide sequence ID" value="NZ_CP046911.1"/>
</dbReference>
<feature type="domain" description="Major facilitator superfamily (MFS) profile" evidence="6">
    <location>
        <begin position="28"/>
        <end position="407"/>
    </location>
</feature>
<feature type="transmembrane region" description="Helical" evidence="5">
    <location>
        <begin position="115"/>
        <end position="133"/>
    </location>
</feature>
<feature type="transmembrane region" description="Helical" evidence="5">
    <location>
        <begin position="264"/>
        <end position="284"/>
    </location>
</feature>
<evidence type="ECO:0000256" key="4">
    <source>
        <dbReference type="SAM" id="MobiDB-lite"/>
    </source>
</evidence>
<dbReference type="CDD" id="cd17478">
    <property type="entry name" value="MFS_FsR"/>
    <property type="match status" value="1"/>
</dbReference>
<evidence type="ECO:0000313" key="8">
    <source>
        <dbReference type="Proteomes" id="UP000434209"/>
    </source>
</evidence>
<keyword evidence="3 5" id="KW-0472">Membrane</keyword>
<feature type="transmembrane region" description="Helical" evidence="5">
    <location>
        <begin position="154"/>
        <end position="175"/>
    </location>
</feature>
<dbReference type="InterPro" id="IPR011701">
    <property type="entry name" value="MFS"/>
</dbReference>
<feature type="compositionally biased region" description="Polar residues" evidence="4">
    <location>
        <begin position="7"/>
        <end position="20"/>
    </location>
</feature>
<keyword evidence="8" id="KW-1185">Reference proteome</keyword>
<sequence length="415" mass="44284">MKIAPTPVQSTDRSRPASRNRSQTAFGILGVTSASHLLNDMLQSLMIAVYPIFKAGLHLSYWQIGFVTLAYQVTASLLQPLIGRFTDRKPQPYSLPLAMVFSFCGVFALSRAQRFLALIGAAMLVGVGSSVFHPETSRVARMASGGRHGLAQSIFQVGGNAGSAIGPLLAALIVVPNGQGSLAWFTAAALLAMILLWHVSGWYEDQLAQSRRRKAAVEVPALDSRAVAPVVGILMVLMFSKYFYTVSISNYLTFYLTEKFGISVRAAQLHLFLFLGAVAVGTLIGGPLGDRLGRKAVIWFSILGAAPFTIALPHANLAVTTVLIVLIGLIVSSAFSAILVYAQELMPGRVGMVSGLFFGFAFGLGGIGAATLGWLADHFGIPTVYSLCAWLPLLGIVAVFLPKRPAAIESTQDRK</sequence>
<dbReference type="GO" id="GO:0005886">
    <property type="term" value="C:plasma membrane"/>
    <property type="evidence" value="ECO:0007669"/>
    <property type="project" value="TreeGrafter"/>
</dbReference>
<dbReference type="Proteomes" id="UP000434209">
    <property type="component" value="Chromosome 3"/>
</dbReference>
<evidence type="ECO:0000256" key="1">
    <source>
        <dbReference type="ARBA" id="ARBA00022692"/>
    </source>
</evidence>
<evidence type="ECO:0000256" key="3">
    <source>
        <dbReference type="ARBA" id="ARBA00023136"/>
    </source>
</evidence>
<evidence type="ECO:0000313" key="7">
    <source>
        <dbReference type="EMBL" id="QGZ59226.1"/>
    </source>
</evidence>
<dbReference type="AlphaFoldDB" id="A0A7Z2JC48"/>
<dbReference type="OrthoDB" id="9770492at2"/>
<feature type="transmembrane region" description="Helical" evidence="5">
    <location>
        <begin position="181"/>
        <end position="203"/>
    </location>
</feature>
<dbReference type="EMBL" id="CP046911">
    <property type="protein sequence ID" value="QGZ59226.1"/>
    <property type="molecule type" value="Genomic_DNA"/>
</dbReference>
<feature type="transmembrane region" description="Helical" evidence="5">
    <location>
        <begin position="93"/>
        <end position="109"/>
    </location>
</feature>
<reference evidence="7 8" key="1">
    <citation type="submission" date="2019-12" db="EMBL/GenBank/DDBJ databases">
        <title>Paraburkholderia acidiphila 7Q-K02 sp. nov and Paraburkholderia acidisoli DHF22 sp. nov., two strains isolated from forest soil.</title>
        <authorList>
            <person name="Gao Z."/>
            <person name="Qiu L."/>
        </authorList>
    </citation>
    <scope>NUCLEOTIDE SEQUENCE [LARGE SCALE GENOMIC DNA]</scope>
    <source>
        <strain evidence="7 8">7Q-K02</strain>
    </source>
</reference>
<name>A0A7Z2JC48_9BURK</name>
<accession>A0A7Z2JC48</accession>
<dbReference type="Pfam" id="PF07690">
    <property type="entry name" value="MFS_1"/>
    <property type="match status" value="1"/>
</dbReference>
<dbReference type="KEGG" id="pacp:FAZ97_25315"/>